<proteinExistence type="predicted"/>
<evidence type="ECO:0000256" key="1">
    <source>
        <dbReference type="ARBA" id="ARBA00022618"/>
    </source>
</evidence>
<accession>A0A845LGW2</accession>
<dbReference type="AlphaFoldDB" id="A0A845LGW2"/>
<gene>
    <name evidence="4" type="ORF">GTO89_14440</name>
</gene>
<keyword evidence="5" id="KW-1185">Reference proteome</keyword>
<dbReference type="GO" id="GO:0000917">
    <property type="term" value="P:division septum assembly"/>
    <property type="evidence" value="ECO:0007669"/>
    <property type="project" value="UniProtKB-KW"/>
</dbReference>
<dbReference type="OrthoDB" id="9796286at2"/>
<comment type="caution">
    <text evidence="4">The sequence shown here is derived from an EMBL/GenBank/DDBJ whole genome shotgun (WGS) entry which is preliminary data.</text>
</comment>
<dbReference type="PANTHER" id="PTHR38429">
    <property type="entry name" value="SEPTATION PROTEIN SPOVG-RELATED"/>
    <property type="match status" value="1"/>
</dbReference>
<dbReference type="RefSeq" id="WP_161262802.1">
    <property type="nucleotide sequence ID" value="NZ_JAFBDC010000014.1"/>
</dbReference>
<organism evidence="4 5">
    <name type="scientific">Heliomicrobium gestii</name>
    <name type="common">Heliobacterium gestii</name>
    <dbReference type="NCBI Taxonomy" id="2699"/>
    <lineage>
        <taxon>Bacteria</taxon>
        <taxon>Bacillati</taxon>
        <taxon>Bacillota</taxon>
        <taxon>Clostridia</taxon>
        <taxon>Eubacteriales</taxon>
        <taxon>Heliobacteriaceae</taxon>
        <taxon>Heliomicrobium</taxon>
    </lineage>
</organism>
<name>A0A845LGW2_HELGE</name>
<protein>
    <submittedName>
        <fullName evidence="4">Transcriptional regulator</fullName>
    </submittedName>
</protein>
<dbReference type="GO" id="GO:0030435">
    <property type="term" value="P:sporulation resulting in formation of a cellular spore"/>
    <property type="evidence" value="ECO:0007669"/>
    <property type="project" value="InterPro"/>
</dbReference>
<dbReference type="Gene3D" id="3.30.1120.40">
    <property type="entry name" value="Stage V sporulation protein G"/>
    <property type="match status" value="1"/>
</dbReference>
<dbReference type="EMBL" id="WXEX01000014">
    <property type="protein sequence ID" value="MZP44230.1"/>
    <property type="molecule type" value="Genomic_DNA"/>
</dbReference>
<evidence type="ECO:0000313" key="4">
    <source>
        <dbReference type="EMBL" id="MZP44230.1"/>
    </source>
</evidence>
<dbReference type="InterPro" id="IPR007170">
    <property type="entry name" value="SpoVG"/>
</dbReference>
<dbReference type="InterPro" id="IPR036751">
    <property type="entry name" value="SpoVG_sf"/>
</dbReference>
<keyword evidence="1" id="KW-0132">Cell division</keyword>
<dbReference type="PANTHER" id="PTHR38429:SF1">
    <property type="entry name" value="SEPTATION PROTEIN SPOVG-RELATED"/>
    <property type="match status" value="1"/>
</dbReference>
<sequence length="83" mass="9140">MRITDVQIRKLFDDSDMKAIASMTIDDMFVIHDIKVIEGESGLVVSMPAIAQPISTQVKSTIAEVILRSYQGALADDDLSIEQ</sequence>
<keyword evidence="3" id="KW-0131">Cell cycle</keyword>
<keyword evidence="2" id="KW-0717">Septation</keyword>
<dbReference type="Proteomes" id="UP000471031">
    <property type="component" value="Unassembled WGS sequence"/>
</dbReference>
<reference evidence="4 5" key="1">
    <citation type="submission" date="2020-01" db="EMBL/GenBank/DDBJ databases">
        <title>Whole genome sequence of Heliobacterium gestii DSM 11169.</title>
        <authorList>
            <person name="Kyndt J.A."/>
            <person name="Meyer T.E."/>
        </authorList>
    </citation>
    <scope>NUCLEOTIDE SEQUENCE [LARGE SCALE GENOMIC DNA]</scope>
    <source>
        <strain evidence="4 5">DSM 11169</strain>
    </source>
</reference>
<evidence type="ECO:0000256" key="2">
    <source>
        <dbReference type="ARBA" id="ARBA00023210"/>
    </source>
</evidence>
<evidence type="ECO:0000313" key="5">
    <source>
        <dbReference type="Proteomes" id="UP000471031"/>
    </source>
</evidence>
<evidence type="ECO:0000256" key="3">
    <source>
        <dbReference type="ARBA" id="ARBA00023306"/>
    </source>
</evidence>
<dbReference type="Pfam" id="PF04026">
    <property type="entry name" value="SpoVG"/>
    <property type="match status" value="1"/>
</dbReference>
<dbReference type="SUPFAM" id="SSF160537">
    <property type="entry name" value="SpoVG-like"/>
    <property type="match status" value="1"/>
</dbReference>